<feature type="transmembrane region" description="Helical" evidence="1">
    <location>
        <begin position="179"/>
        <end position="199"/>
    </location>
</feature>
<comment type="caution">
    <text evidence="2">The sequence shown here is derived from an EMBL/GenBank/DDBJ whole genome shotgun (WGS) entry which is preliminary data.</text>
</comment>
<feature type="transmembrane region" description="Helical" evidence="1">
    <location>
        <begin position="153"/>
        <end position="173"/>
    </location>
</feature>
<feature type="transmembrane region" description="Helical" evidence="1">
    <location>
        <begin position="66"/>
        <end position="84"/>
    </location>
</feature>
<dbReference type="Proteomes" id="UP000523079">
    <property type="component" value="Unassembled WGS sequence"/>
</dbReference>
<feature type="transmembrane region" description="Helical" evidence="1">
    <location>
        <begin position="242"/>
        <end position="262"/>
    </location>
</feature>
<evidence type="ECO:0000313" key="3">
    <source>
        <dbReference type="Proteomes" id="UP000523079"/>
    </source>
</evidence>
<dbReference type="RefSeq" id="WP_220483758.1">
    <property type="nucleotide sequence ID" value="NZ_JACGWT010000003.1"/>
</dbReference>
<feature type="transmembrane region" description="Helical" evidence="1">
    <location>
        <begin position="122"/>
        <end position="141"/>
    </location>
</feature>
<dbReference type="PANTHER" id="PTHR36840">
    <property type="entry name" value="BLL5714 PROTEIN"/>
    <property type="match status" value="1"/>
</dbReference>
<protein>
    <submittedName>
        <fullName evidence="2">Low temperature requirement protein LtrA</fullName>
    </submittedName>
</protein>
<feature type="transmembrane region" description="Helical" evidence="1">
    <location>
        <begin position="283"/>
        <end position="305"/>
    </location>
</feature>
<dbReference type="Pfam" id="PF06772">
    <property type="entry name" value="LtrA"/>
    <property type="match status" value="1"/>
</dbReference>
<keyword evidence="3" id="KW-1185">Reference proteome</keyword>
<proteinExistence type="predicted"/>
<feature type="transmembrane region" description="Helical" evidence="1">
    <location>
        <begin position="380"/>
        <end position="399"/>
    </location>
</feature>
<keyword evidence="1" id="KW-0812">Transmembrane</keyword>
<feature type="transmembrane region" description="Helical" evidence="1">
    <location>
        <begin position="358"/>
        <end position="374"/>
    </location>
</feature>
<name>A0A7W3ISS7_9ACTN</name>
<dbReference type="AlphaFoldDB" id="A0A7W3ISS7"/>
<evidence type="ECO:0000256" key="1">
    <source>
        <dbReference type="SAM" id="Phobius"/>
    </source>
</evidence>
<feature type="transmembrane region" description="Helical" evidence="1">
    <location>
        <begin position="211"/>
        <end position="230"/>
    </location>
</feature>
<keyword evidence="1" id="KW-0472">Membrane</keyword>
<feature type="transmembrane region" description="Helical" evidence="1">
    <location>
        <begin position="96"/>
        <end position="116"/>
    </location>
</feature>
<keyword evidence="1" id="KW-1133">Transmembrane helix</keyword>
<gene>
    <name evidence="2" type="ORF">FHX74_002208</name>
</gene>
<feature type="transmembrane region" description="Helical" evidence="1">
    <location>
        <begin position="325"/>
        <end position="346"/>
    </location>
</feature>
<organism evidence="2 3">
    <name type="scientific">Microlunatus kandeliicorticis</name>
    <dbReference type="NCBI Taxonomy" id="1759536"/>
    <lineage>
        <taxon>Bacteria</taxon>
        <taxon>Bacillati</taxon>
        <taxon>Actinomycetota</taxon>
        <taxon>Actinomycetes</taxon>
        <taxon>Propionibacteriales</taxon>
        <taxon>Propionibacteriaceae</taxon>
        <taxon>Microlunatus</taxon>
    </lineage>
</organism>
<reference evidence="2 3" key="1">
    <citation type="submission" date="2020-07" db="EMBL/GenBank/DDBJ databases">
        <title>Sequencing the genomes of 1000 actinobacteria strains.</title>
        <authorList>
            <person name="Klenk H.-P."/>
        </authorList>
    </citation>
    <scope>NUCLEOTIDE SEQUENCE [LARGE SCALE GENOMIC DNA]</scope>
    <source>
        <strain evidence="2 3">DSM 100723</strain>
    </source>
</reference>
<dbReference type="PANTHER" id="PTHR36840:SF1">
    <property type="entry name" value="BLL5714 PROTEIN"/>
    <property type="match status" value="1"/>
</dbReference>
<sequence length="405" mass="43239">MSVLPGPLRPAAVRVLRSRDPAEPHRVATPLELLTDLCFVVAVSRAAATLHHDAAAQHLATGLPEYALAFFAIWWTWLNFTWFASAYDNDDVVYRLLTILQILGSLVLAAGVPHLFEHPTTVIIGYLIMRIALVVQWLRAARHDPARRRTCRRYAVGILIVQAAWVGALLVPLAERLPVFLLLIVADLAVPVIAERAGPTSWHAHHVAERYSLFFIIVLGEVILSSADGISEALGADDAERGHLAAVIVGGVLIVFSVWWLYFSRPAAAVLERGRGAGRGWHYLWGFGHYLIFASAAAVGAGLAARVDHWTAVGLHEGEGAPDSGLGSALLLSGAVAVLLAGIWFFQVRGHDPGPRTAVPFGVAVLAVLAAAFTPFPEVLTGVVCAGLLAVEIVVAGLAPDGEAD</sequence>
<evidence type="ECO:0000313" key="2">
    <source>
        <dbReference type="EMBL" id="MBA8794589.1"/>
    </source>
</evidence>
<dbReference type="InterPro" id="IPR010640">
    <property type="entry name" value="Low_temperature_requirement_A"/>
</dbReference>
<accession>A0A7W3ISS7</accession>
<dbReference type="EMBL" id="JACGWT010000003">
    <property type="protein sequence ID" value="MBA8794589.1"/>
    <property type="molecule type" value="Genomic_DNA"/>
</dbReference>